<dbReference type="InterPro" id="IPR023179">
    <property type="entry name" value="GTP-bd_ortho_bundle_sf"/>
</dbReference>
<reference evidence="9 10" key="1">
    <citation type="submission" date="2016-09" db="EMBL/GenBank/DDBJ databases">
        <title>Extensive genetic diversity and differential bi-allelic expression allows diatom success in the polar Southern Ocean.</title>
        <authorList>
            <consortium name="DOE Joint Genome Institute"/>
            <person name="Mock T."/>
            <person name="Otillar R.P."/>
            <person name="Strauss J."/>
            <person name="Dupont C."/>
            <person name="Frickenhaus S."/>
            <person name="Maumus F."/>
            <person name="Mcmullan M."/>
            <person name="Sanges R."/>
            <person name="Schmutz J."/>
            <person name="Toseland A."/>
            <person name="Valas R."/>
            <person name="Veluchamy A."/>
            <person name="Ward B.J."/>
            <person name="Allen A."/>
            <person name="Barry K."/>
            <person name="Falciatore A."/>
            <person name="Ferrante M."/>
            <person name="Fortunato A.E."/>
            <person name="Gloeckner G."/>
            <person name="Gruber A."/>
            <person name="Hipkin R."/>
            <person name="Janech M."/>
            <person name="Kroth P."/>
            <person name="Leese F."/>
            <person name="Lindquist E."/>
            <person name="Lyon B.R."/>
            <person name="Martin J."/>
            <person name="Mayer C."/>
            <person name="Parker M."/>
            <person name="Quesneville H."/>
            <person name="Raymond J."/>
            <person name="Uhlig C."/>
            <person name="Valentin K.U."/>
            <person name="Worden A.Z."/>
            <person name="Armbrust E.V."/>
            <person name="Bowler C."/>
            <person name="Green B."/>
            <person name="Moulton V."/>
            <person name="Van Oosterhout C."/>
            <person name="Grigoriev I."/>
        </authorList>
    </citation>
    <scope>NUCLEOTIDE SEQUENCE [LARGE SCALE GENOMIC DNA]</scope>
    <source>
        <strain evidence="9 10">CCMP1102</strain>
    </source>
</reference>
<dbReference type="InterPro" id="IPR050755">
    <property type="entry name" value="TRAFAC_YlqF/YawG_RiboMat"/>
</dbReference>
<sequence>MAPKYQNKTKRRENAIPRTGASSKIGKGRDNAKGGHRSAETIKRLNLYKSRAIRNKKGTIIGGDFMMGDRAGDRDITGETGRIAPDRRWFGNTRVVDPKQLDTFRQEMTEKVADPYSVVLKRKKLPMGLLREAAEREAPPSQALLGQEPFSQVFGSKSRRKKVKLDQLMLARSDVDPNKDEDEDGAPIKKGGRAEVKADLFNKGQSKRIWGEFFKVVDCSDVVLHIIDARNVPGTRCNMIERHIRDNASHKHLVFVLNKIDLVPNWVAKRWMGELAKDRPTIAFHASMTHAFGKGALISLLRQFGKLHGDKKQISVGVIGYPNVGKSSVINTLISQKSCKVAPIPGETKIWQYITLFKRISLIDCPGVVVDTAGDTETESVLKGVVRAERLETPEDFIQPIVDMVKREHIAGQYKFTKEESNKWTTPTELLETIATKAGRLLKGGEPCLRSASITMINDFQRGRLPHFVAPPELKEDDVEENQGNMGGSTAVIEGVKPEAQELDKIGEENTKSDGTVDGESDQKEGKETGSSGVVADEPVAIAEGEWDD</sequence>
<dbReference type="FunCoup" id="A0A1E7EVR0">
    <property type="interactions" value="154"/>
</dbReference>
<dbReference type="PRINTS" id="PR00326">
    <property type="entry name" value="GTP1OBG"/>
</dbReference>
<dbReference type="InterPro" id="IPR012971">
    <property type="entry name" value="NOG2_N_dom"/>
</dbReference>
<feature type="compositionally biased region" description="Basic and acidic residues" evidence="6">
    <location>
        <begin position="496"/>
        <end position="512"/>
    </location>
</feature>
<keyword evidence="9" id="KW-0378">Hydrolase</keyword>
<dbReference type="Gene3D" id="1.10.1580.10">
    <property type="match status" value="1"/>
</dbReference>
<evidence type="ECO:0000256" key="5">
    <source>
        <dbReference type="RuleBase" id="RU364023"/>
    </source>
</evidence>
<dbReference type="FunFam" id="3.40.50.300:FF:000559">
    <property type="entry name" value="Nuclear/nucleolar GTPase 2"/>
    <property type="match status" value="1"/>
</dbReference>
<dbReference type="GO" id="GO:0016787">
    <property type="term" value="F:hydrolase activity"/>
    <property type="evidence" value="ECO:0007669"/>
    <property type="project" value="UniProtKB-KW"/>
</dbReference>
<dbReference type="Proteomes" id="UP000095751">
    <property type="component" value="Unassembled WGS sequence"/>
</dbReference>
<dbReference type="EMBL" id="KV784373">
    <property type="protein sequence ID" value="OEU10051.1"/>
    <property type="molecule type" value="Genomic_DNA"/>
</dbReference>
<evidence type="ECO:0000256" key="3">
    <source>
        <dbReference type="ARBA" id="ARBA00023134"/>
    </source>
</evidence>
<dbReference type="GO" id="GO:0005730">
    <property type="term" value="C:nucleolus"/>
    <property type="evidence" value="ECO:0007669"/>
    <property type="project" value="UniProtKB-SubCell"/>
</dbReference>
<dbReference type="GO" id="GO:0005525">
    <property type="term" value="F:GTP binding"/>
    <property type="evidence" value="ECO:0007669"/>
    <property type="project" value="UniProtKB-KW"/>
</dbReference>
<keyword evidence="10" id="KW-1185">Reference proteome</keyword>
<evidence type="ECO:0000256" key="4">
    <source>
        <dbReference type="ARBA" id="ARBA00023242"/>
    </source>
</evidence>
<accession>A0A1E7EVR0</accession>
<evidence type="ECO:0000313" key="10">
    <source>
        <dbReference type="Proteomes" id="UP000095751"/>
    </source>
</evidence>
<evidence type="ECO:0000313" key="9">
    <source>
        <dbReference type="EMBL" id="OEU10051.1"/>
    </source>
</evidence>
<feature type="region of interest" description="Disordered" evidence="6">
    <location>
        <begin position="477"/>
        <end position="549"/>
    </location>
</feature>
<keyword evidence="2 5" id="KW-0547">Nucleotide-binding</keyword>
<dbReference type="Pfam" id="PF08153">
    <property type="entry name" value="NGP1NT"/>
    <property type="match status" value="1"/>
</dbReference>
<feature type="domain" description="Nucleolar GTP-binding protein 2 N-terminal" evidence="8">
    <location>
        <begin position="48"/>
        <end position="167"/>
    </location>
</feature>
<feature type="domain" description="G" evidence="7">
    <location>
        <begin position="316"/>
        <end position="410"/>
    </location>
</feature>
<dbReference type="PANTHER" id="PTHR11089">
    <property type="entry name" value="GTP-BINDING PROTEIN-RELATED"/>
    <property type="match status" value="1"/>
</dbReference>
<comment type="function">
    <text evidence="5">GTPase that associates with pre-60S ribosomal subunits in the nucleolus and is required for their nuclear export and maturation.</text>
</comment>
<keyword evidence="3 5" id="KW-0342">GTP-binding</keyword>
<dbReference type="Pfam" id="PF01926">
    <property type="entry name" value="MMR_HSR1"/>
    <property type="match status" value="1"/>
</dbReference>
<organism evidence="9 10">
    <name type="scientific">Fragilariopsis cylindrus CCMP1102</name>
    <dbReference type="NCBI Taxonomy" id="635003"/>
    <lineage>
        <taxon>Eukaryota</taxon>
        <taxon>Sar</taxon>
        <taxon>Stramenopiles</taxon>
        <taxon>Ochrophyta</taxon>
        <taxon>Bacillariophyta</taxon>
        <taxon>Bacillariophyceae</taxon>
        <taxon>Bacillariophycidae</taxon>
        <taxon>Bacillariales</taxon>
        <taxon>Bacillariaceae</taxon>
        <taxon>Fragilariopsis</taxon>
    </lineage>
</organism>
<dbReference type="InterPro" id="IPR006073">
    <property type="entry name" value="GTP-bd"/>
</dbReference>
<protein>
    <recommendedName>
        <fullName evidence="5">Nucleolar GTP-binding protein 2</fullName>
    </recommendedName>
</protein>
<dbReference type="OrthoDB" id="444945at2759"/>
<evidence type="ECO:0000256" key="6">
    <source>
        <dbReference type="SAM" id="MobiDB-lite"/>
    </source>
</evidence>
<evidence type="ECO:0000259" key="7">
    <source>
        <dbReference type="Pfam" id="PF01926"/>
    </source>
</evidence>
<feature type="region of interest" description="Disordered" evidence="6">
    <location>
        <begin position="1"/>
        <end position="38"/>
    </location>
</feature>
<comment type="similarity">
    <text evidence="5">Belongs to the TRAFAC class YlqF/YawG GTPase family. NOG2 subfamily.</text>
</comment>
<evidence type="ECO:0000259" key="8">
    <source>
        <dbReference type="Pfam" id="PF08153"/>
    </source>
</evidence>
<feature type="compositionally biased region" description="Basic and acidic residues" evidence="6">
    <location>
        <begin position="27"/>
        <end position="38"/>
    </location>
</feature>
<comment type="subcellular location">
    <subcellularLocation>
        <location evidence="1 5">Nucleus</location>
        <location evidence="1 5">Nucleolus</location>
    </subcellularLocation>
</comment>
<name>A0A1E7EVR0_9STRA</name>
<dbReference type="InterPro" id="IPR024929">
    <property type="entry name" value="GNL2_CP_dom"/>
</dbReference>
<keyword evidence="4 5" id="KW-0539">Nucleus</keyword>
<proteinExistence type="inferred from homology"/>
<dbReference type="CDD" id="cd01858">
    <property type="entry name" value="NGP_1"/>
    <property type="match status" value="1"/>
</dbReference>
<dbReference type="InterPro" id="IPR027417">
    <property type="entry name" value="P-loop_NTPase"/>
</dbReference>
<gene>
    <name evidence="9" type="ORF">FRACYDRAFT_211867</name>
</gene>
<dbReference type="KEGG" id="fcy:FRACYDRAFT_211867"/>
<dbReference type="SUPFAM" id="SSF52540">
    <property type="entry name" value="P-loop containing nucleoside triphosphate hydrolases"/>
    <property type="match status" value="1"/>
</dbReference>
<dbReference type="InParanoid" id="A0A1E7EVR0"/>
<evidence type="ECO:0000256" key="1">
    <source>
        <dbReference type="ARBA" id="ARBA00004604"/>
    </source>
</evidence>
<dbReference type="AlphaFoldDB" id="A0A1E7EVR0"/>
<dbReference type="PANTHER" id="PTHR11089:SF9">
    <property type="entry name" value="NUCLEOLAR GTP-BINDING PROTEIN 2"/>
    <property type="match status" value="1"/>
</dbReference>
<evidence type="ECO:0000256" key="2">
    <source>
        <dbReference type="ARBA" id="ARBA00022741"/>
    </source>
</evidence>
<dbReference type="Gene3D" id="3.40.50.300">
    <property type="entry name" value="P-loop containing nucleotide triphosphate hydrolases"/>
    <property type="match status" value="1"/>
</dbReference>